<proteinExistence type="predicted"/>
<dbReference type="EMBL" id="CP031039">
    <property type="protein sequence ID" value="QDZ21870.1"/>
    <property type="molecule type" value="Genomic_DNA"/>
</dbReference>
<dbReference type="Proteomes" id="UP000316726">
    <property type="component" value="Chromosome 6"/>
</dbReference>
<sequence length="122" mass="14105">MVKRGKRSVKQARIKDLKGVVALKKHRTKYTASDFTDYRRSLESQGPGEEKFVLLQELLCIEFTREMVQESEIEAPLTELLFHSDRRVAEAATEVLLQFRQGESRRVVNELRNVPLSLCGRD</sequence>
<reference evidence="1 2" key="1">
    <citation type="submission" date="2018-07" db="EMBL/GenBank/DDBJ databases">
        <title>The complete nuclear genome of the prasinophyte Chloropicon primus (CCMP1205).</title>
        <authorList>
            <person name="Pombert J.-F."/>
            <person name="Otis C."/>
            <person name="Turmel M."/>
            <person name="Lemieux C."/>
        </authorList>
    </citation>
    <scope>NUCLEOTIDE SEQUENCE [LARGE SCALE GENOMIC DNA]</scope>
    <source>
        <strain evidence="1 2">CCMP1205</strain>
    </source>
</reference>
<protein>
    <submittedName>
        <fullName evidence="1">Uncharacterized protein</fullName>
    </submittedName>
</protein>
<evidence type="ECO:0000313" key="1">
    <source>
        <dbReference type="EMBL" id="QDZ21870.1"/>
    </source>
</evidence>
<accession>A0A5B8MR51</accession>
<organism evidence="1 2">
    <name type="scientific">Chloropicon primus</name>
    <dbReference type="NCBI Taxonomy" id="1764295"/>
    <lineage>
        <taxon>Eukaryota</taxon>
        <taxon>Viridiplantae</taxon>
        <taxon>Chlorophyta</taxon>
        <taxon>Chloropicophyceae</taxon>
        <taxon>Chloropicales</taxon>
        <taxon>Chloropicaceae</taxon>
        <taxon>Chloropicon</taxon>
    </lineage>
</organism>
<gene>
    <name evidence="1" type="ORF">A3770_06p43880</name>
</gene>
<evidence type="ECO:0000313" key="2">
    <source>
        <dbReference type="Proteomes" id="UP000316726"/>
    </source>
</evidence>
<dbReference type="AlphaFoldDB" id="A0A5B8MR51"/>
<name>A0A5B8MR51_9CHLO</name>
<keyword evidence="2" id="KW-1185">Reference proteome</keyword>